<reference evidence="21" key="1">
    <citation type="submission" date="2010-06" db="EMBL/GenBank/DDBJ databases">
        <authorList>
            <person name="Muzny D."/>
            <person name="Qin X."/>
            <person name="Buhay C."/>
            <person name="Dugan-Rocha S."/>
            <person name="Ding Y."/>
            <person name="Chen G."/>
            <person name="Hawes A."/>
            <person name="Holder M."/>
            <person name="Jhangiani S."/>
            <person name="Johnson A."/>
            <person name="Khan Z."/>
            <person name="Li Z."/>
            <person name="Liu W."/>
            <person name="Liu X."/>
            <person name="Perez L."/>
            <person name="Shen H."/>
            <person name="Wang Q."/>
            <person name="Watt J."/>
            <person name="Xi L."/>
            <person name="Xin Y."/>
            <person name="Zhou J."/>
            <person name="Deng J."/>
            <person name="Jiang H."/>
            <person name="Liu Y."/>
            <person name="Qu J."/>
            <person name="Song X.-Z."/>
            <person name="Zhang L."/>
            <person name="Villasana D."/>
            <person name="Johnson A."/>
            <person name="Liu J."/>
            <person name="Liyanage D."/>
            <person name="Lorensuhewa L."/>
            <person name="Robinson T."/>
            <person name="Song A."/>
            <person name="Song B.-B."/>
            <person name="Dinh H."/>
            <person name="Thornton R."/>
            <person name="Coyle M."/>
            <person name="Francisco L."/>
            <person name="Jackson L."/>
            <person name="Javaid M."/>
            <person name="Korchina V."/>
            <person name="Kovar C."/>
            <person name="Mata R."/>
            <person name="Mathew T."/>
            <person name="Ngo R."/>
            <person name="Nguyen L."/>
            <person name="Nguyen N."/>
            <person name="Okwuonu G."/>
            <person name="Ongeri F."/>
            <person name="Pham C."/>
            <person name="Simmons D."/>
            <person name="Wilczek-Boney K."/>
            <person name="Hale W."/>
            <person name="Jakkamsetti A."/>
            <person name="Pham P."/>
            <person name="Ruth R."/>
            <person name="San Lucas F."/>
            <person name="Warren J."/>
            <person name="Zhang J."/>
            <person name="Zhao Z."/>
            <person name="Zhou C."/>
            <person name="Zhu D."/>
            <person name="Lee S."/>
            <person name="Bess C."/>
            <person name="Blankenburg K."/>
            <person name="Forbes L."/>
            <person name="Fu Q."/>
            <person name="Gubbala S."/>
            <person name="Hirani K."/>
            <person name="Jayaseelan J.C."/>
            <person name="Lara F."/>
            <person name="Munidasa M."/>
            <person name="Palculict T."/>
            <person name="Patil S."/>
            <person name="Pu L.-L."/>
            <person name="Saada N."/>
            <person name="Tang L."/>
            <person name="Weissenberger G."/>
            <person name="Zhu Y."/>
            <person name="Hemphill L."/>
            <person name="Shang Y."/>
            <person name="Youmans B."/>
            <person name="Ayvaz T."/>
            <person name="Ross M."/>
            <person name="Santibanez J."/>
            <person name="Aqrawi P."/>
            <person name="Gross S."/>
            <person name="Joshi V."/>
            <person name="Fowler G."/>
            <person name="Nazareth L."/>
            <person name="Reid J."/>
            <person name="Worley K."/>
            <person name="Petrosino J."/>
            <person name="Highlander S."/>
            <person name="Gibbs R."/>
        </authorList>
    </citation>
    <scope>NUCLEOTIDE SEQUENCE [LARGE SCALE GENOMIC DNA]</scope>
    <source>
        <strain evidence="21">DSM 20601</strain>
    </source>
</reference>
<dbReference type="Gene3D" id="3.30.70.370">
    <property type="match status" value="1"/>
</dbReference>
<dbReference type="PROSITE" id="PS00447">
    <property type="entry name" value="DNA_POLYMERASE_A"/>
    <property type="match status" value="1"/>
</dbReference>
<gene>
    <name evidence="17 21" type="primary">polA</name>
    <name evidence="21" type="ORF">HMPREF0556_12225</name>
</gene>
<dbReference type="SMART" id="SM00482">
    <property type="entry name" value="POLAc"/>
    <property type="match status" value="1"/>
</dbReference>
<evidence type="ECO:0000256" key="13">
    <source>
        <dbReference type="ARBA" id="ARBA00023125"/>
    </source>
</evidence>
<dbReference type="GO" id="GO:0008409">
    <property type="term" value="F:5'-3' exonuclease activity"/>
    <property type="evidence" value="ECO:0007669"/>
    <property type="project" value="InterPro"/>
</dbReference>
<evidence type="ECO:0000256" key="10">
    <source>
        <dbReference type="ARBA" id="ARBA00022801"/>
    </source>
</evidence>
<dbReference type="Gene3D" id="1.20.1060.10">
    <property type="entry name" value="Taq DNA Polymerase, Chain T, domain 4"/>
    <property type="match status" value="1"/>
</dbReference>
<dbReference type="SUPFAM" id="SSF53098">
    <property type="entry name" value="Ribonuclease H-like"/>
    <property type="match status" value="1"/>
</dbReference>
<dbReference type="InterPro" id="IPR002298">
    <property type="entry name" value="DNA_polymerase_A"/>
</dbReference>
<dbReference type="Gene3D" id="1.10.150.20">
    <property type="entry name" value="5' to 3' exonuclease, C-terminal subdomain"/>
    <property type="match status" value="2"/>
</dbReference>
<keyword evidence="12 17" id="KW-0239">DNA-directed DNA polymerase</keyword>
<dbReference type="PANTHER" id="PTHR10133">
    <property type="entry name" value="DNA POLYMERASE I"/>
    <property type="match status" value="1"/>
</dbReference>
<dbReference type="CDD" id="cd06140">
    <property type="entry name" value="DNA_polA_I_Bacillus_like_exo"/>
    <property type="match status" value="1"/>
</dbReference>
<feature type="domain" description="DNA-directed DNA polymerase family A palm" evidence="20">
    <location>
        <begin position="660"/>
        <end position="867"/>
    </location>
</feature>
<dbReference type="NCBIfam" id="TIGR00593">
    <property type="entry name" value="pola"/>
    <property type="match status" value="1"/>
</dbReference>
<comment type="caution">
    <text evidence="21">The sequence shown here is derived from an EMBL/GenBank/DDBJ whole genome shotgun (WGS) entry which is preliminary data.</text>
</comment>
<dbReference type="EC" id="2.7.7.7" evidence="3 16"/>
<evidence type="ECO:0000256" key="14">
    <source>
        <dbReference type="ARBA" id="ARBA00023204"/>
    </source>
</evidence>
<dbReference type="InterPro" id="IPR018320">
    <property type="entry name" value="DNA_polymerase_1"/>
</dbReference>
<evidence type="ECO:0000256" key="8">
    <source>
        <dbReference type="ARBA" id="ARBA00022722"/>
    </source>
</evidence>
<dbReference type="GO" id="GO:0003887">
    <property type="term" value="F:DNA-directed DNA polymerase activity"/>
    <property type="evidence" value="ECO:0007669"/>
    <property type="project" value="UniProtKB-UniRule"/>
</dbReference>
<protein>
    <recommendedName>
        <fullName evidence="4 16">DNA polymerase I</fullName>
        <ecNumber evidence="3 16">2.7.7.7</ecNumber>
    </recommendedName>
</protein>
<dbReference type="Pfam" id="PF22619">
    <property type="entry name" value="DNA_polI_exo1"/>
    <property type="match status" value="1"/>
</dbReference>
<evidence type="ECO:0000259" key="20">
    <source>
        <dbReference type="SMART" id="SM00482"/>
    </source>
</evidence>
<evidence type="ECO:0000256" key="9">
    <source>
        <dbReference type="ARBA" id="ARBA00022763"/>
    </source>
</evidence>
<dbReference type="SMART" id="SM00475">
    <property type="entry name" value="53EXOc"/>
    <property type="match status" value="1"/>
</dbReference>
<keyword evidence="11" id="KW-0269">Exonuclease</keyword>
<keyword evidence="9 17" id="KW-0227">DNA damage</keyword>
<dbReference type="InterPro" id="IPR054690">
    <property type="entry name" value="DNA_polI_exonuclease"/>
</dbReference>
<keyword evidence="13 17" id="KW-0238">DNA-binding</keyword>
<dbReference type="GO" id="GO:0003677">
    <property type="term" value="F:DNA binding"/>
    <property type="evidence" value="ECO:0007669"/>
    <property type="project" value="UniProtKB-UniRule"/>
</dbReference>
<keyword evidence="8" id="KW-0540">Nuclease</keyword>
<dbReference type="CDD" id="cd09898">
    <property type="entry name" value="H3TH_53EXO"/>
    <property type="match status" value="1"/>
</dbReference>
<dbReference type="eggNOG" id="COG0749">
    <property type="taxonomic scope" value="Bacteria"/>
</dbReference>
<dbReference type="GO" id="GO:0006261">
    <property type="term" value="P:DNA-templated DNA replication"/>
    <property type="evidence" value="ECO:0007669"/>
    <property type="project" value="UniProtKB-UniRule"/>
</dbReference>
<evidence type="ECO:0000256" key="3">
    <source>
        <dbReference type="ARBA" id="ARBA00012417"/>
    </source>
</evidence>
<dbReference type="InterPro" id="IPR029060">
    <property type="entry name" value="PIN-like_dom_sf"/>
</dbReference>
<dbReference type="Proteomes" id="UP000010119">
    <property type="component" value="Unassembled WGS sequence"/>
</dbReference>
<dbReference type="HOGENOM" id="CLU_004675_0_0_9"/>
<keyword evidence="7 17" id="KW-0235">DNA replication</keyword>
<dbReference type="FunFam" id="1.20.1060.10:FF:000001">
    <property type="entry name" value="DNA polymerase I"/>
    <property type="match status" value="1"/>
</dbReference>
<dbReference type="Pfam" id="PF01367">
    <property type="entry name" value="5_3_exonuc"/>
    <property type="match status" value="1"/>
</dbReference>
<dbReference type="InterPro" id="IPR036397">
    <property type="entry name" value="RNaseH_sf"/>
</dbReference>
<dbReference type="eggNOG" id="COG0258">
    <property type="taxonomic scope" value="Bacteria"/>
</dbReference>
<dbReference type="FunFam" id="1.10.150.20:FF:000002">
    <property type="entry name" value="DNA polymerase I"/>
    <property type="match status" value="1"/>
</dbReference>
<dbReference type="Gene3D" id="3.40.50.1010">
    <property type="entry name" value="5'-nuclease"/>
    <property type="match status" value="1"/>
</dbReference>
<comment type="catalytic activity">
    <reaction evidence="15 17">
        <text>DNA(n) + a 2'-deoxyribonucleoside 5'-triphosphate = DNA(n+1) + diphosphate</text>
        <dbReference type="Rhea" id="RHEA:22508"/>
        <dbReference type="Rhea" id="RHEA-COMP:17339"/>
        <dbReference type="Rhea" id="RHEA-COMP:17340"/>
        <dbReference type="ChEBI" id="CHEBI:33019"/>
        <dbReference type="ChEBI" id="CHEBI:61560"/>
        <dbReference type="ChEBI" id="CHEBI:173112"/>
        <dbReference type="EC" id="2.7.7.7"/>
    </reaction>
</comment>
<proteinExistence type="inferred from homology"/>
<keyword evidence="10" id="KW-0378">Hydrolase</keyword>
<dbReference type="Gene3D" id="3.30.420.10">
    <property type="entry name" value="Ribonuclease H-like superfamily/Ribonuclease H"/>
    <property type="match status" value="1"/>
</dbReference>
<dbReference type="Pfam" id="PF02739">
    <property type="entry name" value="5_3_exonuc_N"/>
    <property type="match status" value="1"/>
</dbReference>
<organism evidence="21 22">
    <name type="scientific">Listeria grayi DSM 20601</name>
    <dbReference type="NCBI Taxonomy" id="525367"/>
    <lineage>
        <taxon>Bacteria</taxon>
        <taxon>Bacillati</taxon>
        <taxon>Bacillota</taxon>
        <taxon>Bacilli</taxon>
        <taxon>Bacillales</taxon>
        <taxon>Listeriaceae</taxon>
        <taxon>Listeria</taxon>
    </lineage>
</organism>
<dbReference type="InterPro" id="IPR043502">
    <property type="entry name" value="DNA/RNA_pol_sf"/>
</dbReference>
<name>D7UYX3_LISGR</name>
<dbReference type="InterPro" id="IPR002562">
    <property type="entry name" value="3'-5'_exonuclease_dom"/>
</dbReference>
<dbReference type="InterPro" id="IPR002421">
    <property type="entry name" value="5-3_exonuclease"/>
</dbReference>
<keyword evidence="22" id="KW-1185">Reference proteome</keyword>
<dbReference type="InterPro" id="IPR019760">
    <property type="entry name" value="DNA-dir_DNA_pol_A_CS"/>
</dbReference>
<evidence type="ECO:0000259" key="18">
    <source>
        <dbReference type="SMART" id="SM00474"/>
    </source>
</evidence>
<keyword evidence="5 17" id="KW-0808">Transferase</keyword>
<feature type="domain" description="5'-3' exonuclease" evidence="19">
    <location>
        <begin position="28"/>
        <end position="288"/>
    </location>
</feature>
<dbReference type="GO" id="GO:0006302">
    <property type="term" value="P:double-strand break repair"/>
    <property type="evidence" value="ECO:0007669"/>
    <property type="project" value="TreeGrafter"/>
</dbReference>
<accession>D7UYX3</accession>
<dbReference type="NCBIfam" id="NF004397">
    <property type="entry name" value="PRK05755.1"/>
    <property type="match status" value="1"/>
</dbReference>
<dbReference type="SUPFAM" id="SSF47807">
    <property type="entry name" value="5' to 3' exonuclease, C-terminal subdomain"/>
    <property type="match status" value="1"/>
</dbReference>
<evidence type="ECO:0000256" key="16">
    <source>
        <dbReference type="NCBIfam" id="TIGR00593"/>
    </source>
</evidence>
<evidence type="ECO:0000256" key="2">
    <source>
        <dbReference type="ARBA" id="ARBA00011541"/>
    </source>
</evidence>
<dbReference type="CDD" id="cd09859">
    <property type="entry name" value="PIN_53EXO"/>
    <property type="match status" value="1"/>
</dbReference>
<comment type="similarity">
    <text evidence="1 17">Belongs to the DNA polymerase type-A family.</text>
</comment>
<evidence type="ECO:0000256" key="15">
    <source>
        <dbReference type="ARBA" id="ARBA00049244"/>
    </source>
</evidence>
<dbReference type="InterPro" id="IPR020045">
    <property type="entry name" value="DNA_polI_H3TH"/>
</dbReference>
<evidence type="ECO:0000256" key="1">
    <source>
        <dbReference type="ARBA" id="ARBA00007705"/>
    </source>
</evidence>
<dbReference type="InterPro" id="IPR012337">
    <property type="entry name" value="RNaseH-like_sf"/>
</dbReference>
<evidence type="ECO:0000256" key="5">
    <source>
        <dbReference type="ARBA" id="ARBA00022679"/>
    </source>
</evidence>
<dbReference type="GO" id="GO:0008408">
    <property type="term" value="F:3'-5' exonuclease activity"/>
    <property type="evidence" value="ECO:0007669"/>
    <property type="project" value="InterPro"/>
</dbReference>
<dbReference type="PRINTS" id="PR00868">
    <property type="entry name" value="DNAPOLI"/>
</dbReference>
<feature type="domain" description="3'-5' exonuclease" evidence="18">
    <location>
        <begin position="327"/>
        <end position="493"/>
    </location>
</feature>
<evidence type="ECO:0000256" key="6">
    <source>
        <dbReference type="ARBA" id="ARBA00022695"/>
    </source>
</evidence>
<dbReference type="SUPFAM" id="SSF88723">
    <property type="entry name" value="PIN domain-like"/>
    <property type="match status" value="1"/>
</dbReference>
<dbReference type="InterPro" id="IPR020046">
    <property type="entry name" value="5-3_exonucl_a-hlix_arch_N"/>
</dbReference>
<keyword evidence="14 17" id="KW-0234">DNA repair</keyword>
<dbReference type="AlphaFoldDB" id="D7UYX3"/>
<evidence type="ECO:0000259" key="19">
    <source>
        <dbReference type="SMART" id="SM00475"/>
    </source>
</evidence>
<evidence type="ECO:0000256" key="7">
    <source>
        <dbReference type="ARBA" id="ARBA00022705"/>
    </source>
</evidence>
<dbReference type="FunFam" id="3.40.50.1010:FF:000001">
    <property type="entry name" value="DNA polymerase I"/>
    <property type="match status" value="1"/>
</dbReference>
<dbReference type="InterPro" id="IPR008918">
    <property type="entry name" value="HhH2"/>
</dbReference>
<sequence>MRPQVFFPYTYVKIKILKQETRRISLMNKLILIDGNSIANRAFYALPLLNNDKGVYTNAVYGFAMMLINVIEKEKPTHALVAFDAGKTTFRHKTFKAYKGGRQKTPSELSEQFPFIRELLDAYSIARYELPDYEADDIIGTLAREAEKEAFEVIVITGDRDLTQLASSHITVYITKKGITDMEKNTPESLQEKYQLTPAQIIDMKGLMGDSSDNIPGIPGVGEKTALKLLHQYGGTVESVLEHASEISGKKLQEKVMENKELALLSKELATINTEAPVEVKIADTAYSGYDTEKVIPLLKEMNFTSLLKNISAEDPEEEKIELQGIDVTIKTDVSPEDFGKHTSFYIELQGENYHTADIIGVAISSDKGNFYYSAATIQNSTAFADWISDPNQTKAVYDAKKTMVTLNRLGLPCEGILFDFMLASYVLDPSQTIDDFASVASRYDYTQVEADELVFGKGAKYNVPDETKVADHLARKAVAIAKLEQTVNESLEKNEQLELVDNLELPLTFVLAKMEMEGVRVDTERLEEMKSEMAVRLQTIESSIHELAGTTFNINSPKQLGVILFETLGLPPVKKTKTGYSTAADVLESLSGKHPIIDEILLYRQLGKLQSTYVEGLLKVTDKKTSKVHTRFNQTLTQTGRLSSVDPNLQNIPIRLEEGRKIRQVFVPSHPGWKMFSADYSQVELRVLAHISQDENLVYAFRNDYDIHTKTAMDVFHVSEAEVDSLMRRQAKAVNFGIVYGISDYGLSQNLGITRKAAKDFIDRYFASYPDVKVYMEEIVRSAKEKGYVETILHRRRYIPEITSRNFNVRSFAERTAMNTPIQGSAADIIKQAMLLMDERLESEQMEAKLLLQVHDELIFEAPEAEIAKLAEIVPDVMENAVALSVPLKVDSAHGDSWYDAK</sequence>
<dbReference type="InterPro" id="IPR001098">
    <property type="entry name" value="DNA-dir_DNA_pol_A_palm_dom"/>
</dbReference>
<dbReference type="SMART" id="SM00279">
    <property type="entry name" value="HhH2"/>
    <property type="match status" value="1"/>
</dbReference>
<dbReference type="STRING" id="525367.HMPREF0556_12225"/>
<dbReference type="SUPFAM" id="SSF56672">
    <property type="entry name" value="DNA/RNA polymerases"/>
    <property type="match status" value="1"/>
</dbReference>
<dbReference type="Pfam" id="PF00476">
    <property type="entry name" value="DNA_pol_A"/>
    <property type="match status" value="1"/>
</dbReference>
<dbReference type="CDD" id="cd08637">
    <property type="entry name" value="DNA_pol_A_pol_I_C"/>
    <property type="match status" value="1"/>
</dbReference>
<dbReference type="SMART" id="SM00474">
    <property type="entry name" value="35EXOc"/>
    <property type="match status" value="1"/>
</dbReference>
<dbReference type="InterPro" id="IPR036279">
    <property type="entry name" value="5-3_exonuclease_C_sf"/>
</dbReference>
<dbReference type="PANTHER" id="PTHR10133:SF27">
    <property type="entry name" value="DNA POLYMERASE NU"/>
    <property type="match status" value="1"/>
</dbReference>
<dbReference type="FunFam" id="1.10.150.20:FF:000003">
    <property type="entry name" value="DNA polymerase I"/>
    <property type="match status" value="1"/>
</dbReference>
<evidence type="ECO:0000256" key="12">
    <source>
        <dbReference type="ARBA" id="ARBA00022932"/>
    </source>
</evidence>
<evidence type="ECO:0000256" key="4">
    <source>
        <dbReference type="ARBA" id="ARBA00020311"/>
    </source>
</evidence>
<comment type="subunit">
    <text evidence="2 17">Single-chain monomer with multiple functions.</text>
</comment>
<dbReference type="EMBL" id="ACCR02000005">
    <property type="protein sequence ID" value="EFI83540.1"/>
    <property type="molecule type" value="Genomic_DNA"/>
</dbReference>
<evidence type="ECO:0000256" key="11">
    <source>
        <dbReference type="ARBA" id="ARBA00022839"/>
    </source>
</evidence>
<evidence type="ECO:0000256" key="17">
    <source>
        <dbReference type="RuleBase" id="RU004460"/>
    </source>
</evidence>
<evidence type="ECO:0000313" key="22">
    <source>
        <dbReference type="Proteomes" id="UP000010119"/>
    </source>
</evidence>
<keyword evidence="6 17" id="KW-0548">Nucleotidyltransferase</keyword>
<evidence type="ECO:0000313" key="21">
    <source>
        <dbReference type="EMBL" id="EFI83540.1"/>
    </source>
</evidence>